<evidence type="ECO:0000259" key="2">
    <source>
        <dbReference type="Pfam" id="PF24573"/>
    </source>
</evidence>
<feature type="repeat" description="HEAT" evidence="1">
    <location>
        <begin position="717"/>
        <end position="754"/>
    </location>
</feature>
<dbReference type="GO" id="GO:0036158">
    <property type="term" value="P:outer dynein arm assembly"/>
    <property type="evidence" value="ECO:0007669"/>
    <property type="project" value="TreeGrafter"/>
</dbReference>
<evidence type="ECO:0000259" key="3">
    <source>
        <dbReference type="Pfam" id="PF25757"/>
    </source>
</evidence>
<dbReference type="InterPro" id="IPR016024">
    <property type="entry name" value="ARM-type_fold"/>
</dbReference>
<dbReference type="OMA" id="AFQGPWA"/>
<name>A0A067R4R1_ZOONE</name>
<evidence type="ECO:0000313" key="4">
    <source>
        <dbReference type="EMBL" id="KDR12976.1"/>
    </source>
</evidence>
<feature type="domain" description="Dynein axonemal assembly factor 5 HEAT-repeat" evidence="2">
    <location>
        <begin position="304"/>
        <end position="495"/>
    </location>
</feature>
<dbReference type="Proteomes" id="UP000027135">
    <property type="component" value="Unassembled WGS sequence"/>
</dbReference>
<dbReference type="InterPro" id="IPR056497">
    <property type="entry name" value="HEAT_DAAF5"/>
</dbReference>
<keyword evidence="5" id="KW-1185">Reference proteome</keyword>
<proteinExistence type="predicted"/>
<reference evidence="4 5" key="1">
    <citation type="journal article" date="2014" name="Nat. Commun.">
        <title>Molecular traces of alternative social organization in a termite genome.</title>
        <authorList>
            <person name="Terrapon N."/>
            <person name="Li C."/>
            <person name="Robertson H.M."/>
            <person name="Ji L."/>
            <person name="Meng X."/>
            <person name="Booth W."/>
            <person name="Chen Z."/>
            <person name="Childers C.P."/>
            <person name="Glastad K.M."/>
            <person name="Gokhale K."/>
            <person name="Gowin J."/>
            <person name="Gronenberg W."/>
            <person name="Hermansen R.A."/>
            <person name="Hu H."/>
            <person name="Hunt B.G."/>
            <person name="Huylmans A.K."/>
            <person name="Khalil S.M."/>
            <person name="Mitchell R.D."/>
            <person name="Munoz-Torres M.C."/>
            <person name="Mustard J.A."/>
            <person name="Pan H."/>
            <person name="Reese J.T."/>
            <person name="Scharf M.E."/>
            <person name="Sun F."/>
            <person name="Vogel H."/>
            <person name="Xiao J."/>
            <person name="Yang W."/>
            <person name="Yang Z."/>
            <person name="Yang Z."/>
            <person name="Zhou J."/>
            <person name="Zhu J."/>
            <person name="Brent C.S."/>
            <person name="Elsik C.G."/>
            <person name="Goodisman M.A."/>
            <person name="Liberles D.A."/>
            <person name="Roe R.M."/>
            <person name="Vargo E.L."/>
            <person name="Vilcinskas A."/>
            <person name="Wang J."/>
            <person name="Bornberg-Bauer E."/>
            <person name="Korb J."/>
            <person name="Zhang G."/>
            <person name="Liebig J."/>
        </authorList>
    </citation>
    <scope>NUCLEOTIDE SEQUENCE [LARGE SCALE GENOMIC DNA]</scope>
    <source>
        <tissue evidence="4">Whole organism</tissue>
    </source>
</reference>
<dbReference type="STRING" id="136037.A0A067R4R1"/>
<dbReference type="PANTHER" id="PTHR16216:SF2">
    <property type="entry name" value="DYNEIN AXONEMAL ASSEMBLY FACTOR 5"/>
    <property type="match status" value="1"/>
</dbReference>
<dbReference type="PROSITE" id="PS50077">
    <property type="entry name" value="HEAT_REPEAT"/>
    <property type="match status" value="1"/>
</dbReference>
<dbReference type="FunCoup" id="A0A067R4R1">
    <property type="interactions" value="582"/>
</dbReference>
<organism evidence="4 5">
    <name type="scientific">Zootermopsis nevadensis</name>
    <name type="common">Dampwood termite</name>
    <dbReference type="NCBI Taxonomy" id="136037"/>
    <lineage>
        <taxon>Eukaryota</taxon>
        <taxon>Metazoa</taxon>
        <taxon>Ecdysozoa</taxon>
        <taxon>Arthropoda</taxon>
        <taxon>Hexapoda</taxon>
        <taxon>Insecta</taxon>
        <taxon>Pterygota</taxon>
        <taxon>Neoptera</taxon>
        <taxon>Polyneoptera</taxon>
        <taxon>Dictyoptera</taxon>
        <taxon>Blattodea</taxon>
        <taxon>Blattoidea</taxon>
        <taxon>Termitoidae</taxon>
        <taxon>Termopsidae</taxon>
        <taxon>Zootermopsis</taxon>
    </lineage>
</organism>
<accession>A0A067R4R1</accession>
<dbReference type="OrthoDB" id="413572at2759"/>
<dbReference type="GO" id="GO:0036159">
    <property type="term" value="P:inner dynein arm assembly"/>
    <property type="evidence" value="ECO:0007669"/>
    <property type="project" value="TreeGrafter"/>
</dbReference>
<feature type="domain" description="Dynein axonemal assembly factor 5 TPR repeats" evidence="3">
    <location>
        <begin position="13"/>
        <end position="294"/>
    </location>
</feature>
<dbReference type="InterPro" id="IPR021133">
    <property type="entry name" value="HEAT_type_2"/>
</dbReference>
<dbReference type="eggNOG" id="ENOG502QRXT">
    <property type="taxonomic scope" value="Eukaryota"/>
</dbReference>
<evidence type="ECO:0000256" key="1">
    <source>
        <dbReference type="PROSITE-ProRule" id="PRU00103"/>
    </source>
</evidence>
<dbReference type="InterPro" id="IPR011989">
    <property type="entry name" value="ARM-like"/>
</dbReference>
<dbReference type="GO" id="GO:0005737">
    <property type="term" value="C:cytoplasm"/>
    <property type="evidence" value="ECO:0007669"/>
    <property type="project" value="TreeGrafter"/>
</dbReference>
<dbReference type="AlphaFoldDB" id="A0A067R4R1"/>
<dbReference type="SUPFAM" id="SSF48371">
    <property type="entry name" value="ARM repeat"/>
    <property type="match status" value="1"/>
</dbReference>
<gene>
    <name evidence="4" type="ORF">L798_13181</name>
</gene>
<dbReference type="InParanoid" id="A0A067R4R1"/>
<dbReference type="GO" id="GO:0003341">
    <property type="term" value="P:cilium movement"/>
    <property type="evidence" value="ECO:0007669"/>
    <property type="project" value="TreeGrafter"/>
</dbReference>
<dbReference type="GO" id="GO:0045505">
    <property type="term" value="F:dynein intermediate chain binding"/>
    <property type="evidence" value="ECO:0007669"/>
    <property type="project" value="TreeGrafter"/>
</dbReference>
<dbReference type="Pfam" id="PF24573">
    <property type="entry name" value="HEAT_DAAF5"/>
    <property type="match status" value="1"/>
</dbReference>
<sequence>MTDVLIMKYCGALQIQDKQKKKRAIENLSKFLHEHDSELEVTEKIQIYKNILRCFNDKAEACREFAVKIITDITSFLHQEDDYLIYLMPALLQRLGGQERIESSEEVRLLKVSLLHCVINKYRPTLLSSYVNDIIQILVNTLVDPYPKIKKESCECSADLAETIPRHFYTYSQSLIVPILQSVTHQHYRIRIVAITAIGKVVRYGNNKSVDTVIGPLAERLFDQIQAVRQAVVQVIGIWLVQLPDRYSYFHRLLPLILTSLTDEIPDLKTEALKLWDEVGKVYMQENENEFKDQVDFLIDDPVHYPPFETRPNIGCRTLVNRHLCKIVPALVRELDDWLMDIRLKASQLLYSLILNAEVYITLHLEKILDGMYRASNDEDVRVVNNVEKAAELIGYFVPPDTYCKLVLPTMEDSATAGQLRVFAAILKGSDRSTLKEKLTDIGNFLKSAEICWSKETAYQIQLLSCCSNLMVVCEQDCKMIGYQLFVVIISVLGLATEEFVTKEALGCFHMLQSVETCTSLQNLFEKYLQPVLQEFQVSADSWSLCSPERFIFEALLIYAGSAIRLHLQIISEILVTCLKPEKDPEVRLKMFIILSSNVVATEELKCAHDSGPFLIKLVKDVIIPNLVWRAGRTSEAIRTAAVSCLYSAFKHSIDSSSPFADPTVISIVTEPLVTLLLTLVEDSSKKTRIIACQSLCRMIRLLRITGLYTADLVHHVYPVVLKRLDDVSDDVRVAAVATLVKLFKPLPADYCMEISFGHLDALFSTMLIHLDDPDLGFQHTMLDALKEIGEVNPKILLEKVGICTVKFCNAEGCRELTGYIERLLDN</sequence>
<dbReference type="InterPro" id="IPR057978">
    <property type="entry name" value="TPR_DAAF5"/>
</dbReference>
<dbReference type="EMBL" id="KK852980">
    <property type="protein sequence ID" value="KDR12976.1"/>
    <property type="molecule type" value="Genomic_DNA"/>
</dbReference>
<dbReference type="Gene3D" id="1.25.10.10">
    <property type="entry name" value="Leucine-rich Repeat Variant"/>
    <property type="match status" value="2"/>
</dbReference>
<dbReference type="PANTHER" id="PTHR16216">
    <property type="entry name" value="DYNEIN ASSEMBLY FACTOR 5, AXONEMAL"/>
    <property type="match status" value="1"/>
</dbReference>
<protein>
    <submittedName>
        <fullName evidence="4">HEAT repeat-containing protein 2</fullName>
    </submittedName>
</protein>
<dbReference type="InterPro" id="IPR052623">
    <property type="entry name" value="DAAF5"/>
</dbReference>
<dbReference type="Pfam" id="PF25757">
    <property type="entry name" value="TPR_DNAAF5"/>
    <property type="match status" value="1"/>
</dbReference>
<evidence type="ECO:0000313" key="5">
    <source>
        <dbReference type="Proteomes" id="UP000027135"/>
    </source>
</evidence>